<keyword evidence="1 3" id="KW-0378">Hydrolase</keyword>
<dbReference type="Proteomes" id="UP001549106">
    <property type="component" value="Unassembled WGS sequence"/>
</dbReference>
<feature type="domain" description="MurNAc-LAA" evidence="2">
    <location>
        <begin position="110"/>
        <end position="224"/>
    </location>
</feature>
<dbReference type="InterPro" id="IPR050695">
    <property type="entry name" value="N-acetylmuramoyl_amidase_3"/>
</dbReference>
<protein>
    <submittedName>
        <fullName evidence="3">N-acetylmuramoyl-L-alanine amidase</fullName>
        <ecNumber evidence="3">3.5.1.28</ecNumber>
    </submittedName>
</protein>
<keyword evidence="4" id="KW-1185">Reference proteome</keyword>
<dbReference type="PANTHER" id="PTHR30404:SF0">
    <property type="entry name" value="N-ACETYLMURAMOYL-L-ALANINE AMIDASE AMIC"/>
    <property type="match status" value="1"/>
</dbReference>
<accession>A0ABV2LX89</accession>
<dbReference type="InterPro" id="IPR002508">
    <property type="entry name" value="MurNAc-LAA_cat"/>
</dbReference>
<name>A0ABV2LX89_9FIRM</name>
<proteinExistence type="predicted"/>
<sequence length="231" mass="25893">MKKYVMELVMSGLLLVCFLLLSRQAAQVSGTMKEQENRKEIIAVDPGHGGADPGMVGLNGLEEKEINLKIACKLERVLTDKGYQVVMTRKKDQGLYDASAPNKKSQDMQRRIAFLENASPVLTVSIHQNSYSDPDVRGPQVFYYESSQEGKRLAQEVQESMNRKLNPQKPRTIKGNTSYYLLKRSKGTLIIAECGFLTNPEEAALLQKEEYQQKVAQAVADGIESYLSSRK</sequence>
<organism evidence="3 4">
    <name type="scientific">Blautia caecimuris</name>
    <dbReference type="NCBI Taxonomy" id="1796615"/>
    <lineage>
        <taxon>Bacteria</taxon>
        <taxon>Bacillati</taxon>
        <taxon>Bacillota</taxon>
        <taxon>Clostridia</taxon>
        <taxon>Lachnospirales</taxon>
        <taxon>Lachnospiraceae</taxon>
        <taxon>Blautia</taxon>
    </lineage>
</organism>
<evidence type="ECO:0000259" key="2">
    <source>
        <dbReference type="SMART" id="SM00646"/>
    </source>
</evidence>
<comment type="caution">
    <text evidence="3">The sequence shown here is derived from an EMBL/GenBank/DDBJ whole genome shotgun (WGS) entry which is preliminary data.</text>
</comment>
<dbReference type="CDD" id="cd02696">
    <property type="entry name" value="MurNAc-LAA"/>
    <property type="match status" value="1"/>
</dbReference>
<evidence type="ECO:0000313" key="4">
    <source>
        <dbReference type="Proteomes" id="UP001549106"/>
    </source>
</evidence>
<evidence type="ECO:0000256" key="1">
    <source>
        <dbReference type="ARBA" id="ARBA00022801"/>
    </source>
</evidence>
<dbReference type="EMBL" id="JBEPMJ010000001">
    <property type="protein sequence ID" value="MET3748818.1"/>
    <property type="molecule type" value="Genomic_DNA"/>
</dbReference>
<dbReference type="Pfam" id="PF01520">
    <property type="entry name" value="Amidase_3"/>
    <property type="match status" value="1"/>
</dbReference>
<dbReference type="PANTHER" id="PTHR30404">
    <property type="entry name" value="N-ACETYLMURAMOYL-L-ALANINE AMIDASE"/>
    <property type="match status" value="1"/>
</dbReference>
<dbReference type="SMART" id="SM00646">
    <property type="entry name" value="Ami_3"/>
    <property type="match status" value="1"/>
</dbReference>
<reference evidence="3 4" key="1">
    <citation type="submission" date="2024-06" db="EMBL/GenBank/DDBJ databases">
        <title>Genomic Encyclopedia of Type Strains, Phase IV (KMG-IV): sequencing the most valuable type-strain genomes for metagenomic binning, comparative biology and taxonomic classification.</title>
        <authorList>
            <person name="Goeker M."/>
        </authorList>
    </citation>
    <scope>NUCLEOTIDE SEQUENCE [LARGE SCALE GENOMIC DNA]</scope>
    <source>
        <strain evidence="3 4">DSM 29492</strain>
    </source>
</reference>
<dbReference type="EC" id="3.5.1.28" evidence="3"/>
<gene>
    <name evidence="3" type="ORF">ABID24_000034</name>
</gene>
<dbReference type="GO" id="GO:0008745">
    <property type="term" value="F:N-acetylmuramoyl-L-alanine amidase activity"/>
    <property type="evidence" value="ECO:0007669"/>
    <property type="project" value="UniProtKB-EC"/>
</dbReference>
<dbReference type="SUPFAM" id="SSF53187">
    <property type="entry name" value="Zn-dependent exopeptidases"/>
    <property type="match status" value="1"/>
</dbReference>
<dbReference type="Gene3D" id="3.40.630.40">
    <property type="entry name" value="Zn-dependent exopeptidases"/>
    <property type="match status" value="1"/>
</dbReference>
<dbReference type="RefSeq" id="WP_243873630.1">
    <property type="nucleotide sequence ID" value="NZ_BAABXP010000002.1"/>
</dbReference>
<evidence type="ECO:0000313" key="3">
    <source>
        <dbReference type="EMBL" id="MET3748818.1"/>
    </source>
</evidence>